<feature type="domain" description="ATPase AAA-type core" evidence="1">
    <location>
        <begin position="294"/>
        <end position="338"/>
    </location>
</feature>
<dbReference type="Proteomes" id="UP001219389">
    <property type="component" value="Unassembled WGS sequence"/>
</dbReference>
<dbReference type="InterPro" id="IPR051396">
    <property type="entry name" value="Bact_Antivir_Def_Nuclease"/>
</dbReference>
<dbReference type="InterPro" id="IPR027417">
    <property type="entry name" value="P-loop_NTPase"/>
</dbReference>
<organism evidence="3 4">
    <name type="scientific">Bacteroides ovatus</name>
    <dbReference type="NCBI Taxonomy" id="28116"/>
    <lineage>
        <taxon>Bacteria</taxon>
        <taxon>Pseudomonadati</taxon>
        <taxon>Bacteroidota</taxon>
        <taxon>Bacteroidia</taxon>
        <taxon>Bacteroidales</taxon>
        <taxon>Bacteroidaceae</taxon>
        <taxon>Bacteroides</taxon>
    </lineage>
</organism>
<evidence type="ECO:0000259" key="2">
    <source>
        <dbReference type="Pfam" id="PF13476"/>
    </source>
</evidence>
<proteinExistence type="predicted"/>
<dbReference type="InterPro" id="IPR003959">
    <property type="entry name" value="ATPase_AAA_core"/>
</dbReference>
<protein>
    <submittedName>
        <fullName evidence="3">AAA family ATPase</fullName>
    </submittedName>
</protein>
<evidence type="ECO:0000313" key="4">
    <source>
        <dbReference type="Proteomes" id="UP001219389"/>
    </source>
</evidence>
<evidence type="ECO:0000259" key="1">
    <source>
        <dbReference type="Pfam" id="PF13304"/>
    </source>
</evidence>
<dbReference type="PANTHER" id="PTHR43581:SF4">
    <property type="entry name" value="ATP_GTP PHOSPHATASE"/>
    <property type="match status" value="1"/>
</dbReference>
<dbReference type="GO" id="GO:0005524">
    <property type="term" value="F:ATP binding"/>
    <property type="evidence" value="ECO:0007669"/>
    <property type="project" value="InterPro"/>
</dbReference>
<dbReference type="AlphaFoldDB" id="A0AAW6HE37"/>
<sequence length="606" mass="71392">MVKIKFYKIMHSNFQQNISIIFQIKERGVFQKYIDFIHFPFYRNMEINSRINFEFPLTVIVGQNGCGKSSLLHAIYGMPQRYTPYKFWFDTKVDPIQYYNDEKKRHSFWYQYTQNEKLHQVVKARIKRGNDPNYWETSRPLSWAGMSVQERHSPIEKNVIYLDFREELSAFDKYFYFGNLSNTKARNKQEYIRRKASYLYKALSNKDYIAKSPHRKDLNKPVKHLSTAELEAISYILGRNYTDTLSVFHSFFRNEGYSVLFKTQFAKYSEAFAGSGEMAVVRLVQEVINATNYSLIILDEPEVSLHPGAQERLTNFLLEQIKLKKHQIVVTSHSPSIIKHLPKEAIKVLYQSPSSGRFFVKENLLPEEAFFHIEFSNENKKRIHFEDILAKEIVSSILKNIGKEKEELFKLDYNPGGCSIINKDFIPIYCRDEQSKEFIFFDGDQCFSEHIDWKDIPTREITLEKLQKYIHIQTHCNIDFHVDGNSGRSNPVQKIDLCKKYLDYYKNNVFYLPCAIPEDIIWNEDIAHNFLSATYGTECQSIIEKINICENSKKKFEQLSHALYGNDNTTSETIFSLQRIFIQSWLNQQDHNYKSIVDIISRIASL</sequence>
<dbReference type="InterPro" id="IPR038729">
    <property type="entry name" value="Rad50/SbcC_AAA"/>
</dbReference>
<gene>
    <name evidence="3" type="ORF">PO382_04320</name>
</gene>
<name>A0AAW6HE37_BACOV</name>
<dbReference type="RefSeq" id="WP_032841698.1">
    <property type="nucleotide sequence ID" value="NZ_CAXTIO010000001.1"/>
</dbReference>
<dbReference type="GO" id="GO:0016887">
    <property type="term" value="F:ATP hydrolysis activity"/>
    <property type="evidence" value="ECO:0007669"/>
    <property type="project" value="InterPro"/>
</dbReference>
<dbReference type="EMBL" id="JAQNZF010000004">
    <property type="protein sequence ID" value="MDC2741445.1"/>
    <property type="molecule type" value="Genomic_DNA"/>
</dbReference>
<dbReference type="Pfam" id="PF13476">
    <property type="entry name" value="AAA_23"/>
    <property type="match status" value="1"/>
</dbReference>
<feature type="domain" description="Rad50/SbcC-type AAA" evidence="2">
    <location>
        <begin position="48"/>
        <end position="75"/>
    </location>
</feature>
<dbReference type="Gene3D" id="3.40.50.300">
    <property type="entry name" value="P-loop containing nucleotide triphosphate hydrolases"/>
    <property type="match status" value="1"/>
</dbReference>
<dbReference type="Pfam" id="PF13304">
    <property type="entry name" value="AAA_21"/>
    <property type="match status" value="1"/>
</dbReference>
<comment type="caution">
    <text evidence="3">The sequence shown here is derived from an EMBL/GenBank/DDBJ whole genome shotgun (WGS) entry which is preliminary data.</text>
</comment>
<accession>A0AAW6HE37</accession>
<evidence type="ECO:0000313" key="3">
    <source>
        <dbReference type="EMBL" id="MDC2741445.1"/>
    </source>
</evidence>
<dbReference type="SUPFAM" id="SSF52540">
    <property type="entry name" value="P-loop containing nucleoside triphosphate hydrolases"/>
    <property type="match status" value="1"/>
</dbReference>
<dbReference type="PANTHER" id="PTHR43581">
    <property type="entry name" value="ATP/GTP PHOSPHATASE"/>
    <property type="match status" value="1"/>
</dbReference>
<reference evidence="3" key="1">
    <citation type="submission" date="2022-10" db="EMBL/GenBank/DDBJ databases">
        <title>Human gut microbiome strain richness.</title>
        <authorList>
            <person name="Chen-Liaw A."/>
        </authorList>
    </citation>
    <scope>NUCLEOTIDE SEQUENCE</scope>
    <source>
        <strain evidence="3">BSD2780120875st1_E1_BSD2780120875_150330</strain>
    </source>
</reference>